<evidence type="ECO:0000256" key="7">
    <source>
        <dbReference type="ARBA" id="ARBA00031174"/>
    </source>
</evidence>
<keyword evidence="10" id="KW-1185">Reference proteome</keyword>
<evidence type="ECO:0000256" key="4">
    <source>
        <dbReference type="ARBA" id="ARBA00022692"/>
    </source>
</evidence>
<organism evidence="9 10">
    <name type="scientific">Rubrobacter taiwanensis</name>
    <dbReference type="NCBI Taxonomy" id="185139"/>
    <lineage>
        <taxon>Bacteria</taxon>
        <taxon>Bacillati</taxon>
        <taxon>Actinomycetota</taxon>
        <taxon>Rubrobacteria</taxon>
        <taxon>Rubrobacterales</taxon>
        <taxon>Rubrobacteraceae</taxon>
        <taxon>Rubrobacter</taxon>
    </lineage>
</organism>
<feature type="transmembrane region" description="Helical" evidence="8">
    <location>
        <begin position="366"/>
        <end position="388"/>
    </location>
</feature>
<keyword evidence="5 8" id="KW-1133">Transmembrane helix</keyword>
<dbReference type="GO" id="GO:0008514">
    <property type="term" value="F:organic anion transmembrane transporter activity"/>
    <property type="evidence" value="ECO:0007669"/>
    <property type="project" value="UniProtKB-ARBA"/>
</dbReference>
<dbReference type="RefSeq" id="WP_132691542.1">
    <property type="nucleotide sequence ID" value="NZ_SKBU01000016.1"/>
</dbReference>
<evidence type="ECO:0000313" key="10">
    <source>
        <dbReference type="Proteomes" id="UP000295244"/>
    </source>
</evidence>
<dbReference type="PRINTS" id="PR01414">
    <property type="entry name" value="CCMBBIOGNSIS"/>
</dbReference>
<comment type="subcellular location">
    <subcellularLocation>
        <location evidence="1">Membrane</location>
        <topology evidence="1">Multi-pass membrane protein</topology>
    </subcellularLocation>
</comment>
<name>A0A4R1BGZ2_9ACTN</name>
<feature type="transmembrane region" description="Helical" evidence="8">
    <location>
        <begin position="229"/>
        <end position="249"/>
    </location>
</feature>
<dbReference type="AlphaFoldDB" id="A0A4R1BGZ2"/>
<evidence type="ECO:0000256" key="5">
    <source>
        <dbReference type="ARBA" id="ARBA00022989"/>
    </source>
</evidence>
<comment type="similarity">
    <text evidence="2">Belongs to the SLC13A/DASS transporter (TC 2.A.47) family. NADC subfamily.</text>
</comment>
<dbReference type="PANTHER" id="PTHR10283">
    <property type="entry name" value="SOLUTE CARRIER FAMILY 13 MEMBER"/>
    <property type="match status" value="1"/>
</dbReference>
<feature type="transmembrane region" description="Helical" evidence="8">
    <location>
        <begin position="125"/>
        <end position="149"/>
    </location>
</feature>
<sequence length="481" mass="49445">MRGTPQNAGEGEKTTPAQLSRALRAALPFALGGAVLLLLPETLDSPARWALAITAGTLTAWILEPVPLAATSIPVIFALAASGAASPDQAVSGFGSAPTLLLAAGFMMAAALQKTPLARRLTYTFLLRVPPGSGGVLAGLLVALMVLAVFVPSTVVRAVALLPVVVAIAEAFARHGSPNGAKRLLLGLAFGATLGGIAILPAAVVNVLAVDLVVEAGGERITYFDWLLLTWPVALLAFLALWLGLVLLFPTPEERALDREAIAQRLAELGPVTGRELRLAGILVLTAVLWCLESVTGWHPAVPAFLAVALMTVSPLRVVSWSEVLEISWSSIFMFGASLSLAFTLRDTGAAAWVGEQLLGAGAAELARFGAVAGVLVVGGIMLVYQLAFAGSTPAAATLLPILLAGAGALELSGAAVGVTVALAGLATFVLPSQAMANLITYETGLYGSRDLLRVGLLLTAVFLAILGAVAALWWRPLGFV</sequence>
<comment type="caution">
    <text evidence="9">The sequence shown here is derived from an EMBL/GenBank/DDBJ whole genome shotgun (WGS) entry which is preliminary data.</text>
</comment>
<dbReference type="Proteomes" id="UP000295244">
    <property type="component" value="Unassembled WGS sequence"/>
</dbReference>
<proteinExistence type="inferred from homology"/>
<dbReference type="OrthoDB" id="9766267at2"/>
<evidence type="ECO:0000256" key="1">
    <source>
        <dbReference type="ARBA" id="ARBA00004141"/>
    </source>
</evidence>
<keyword evidence="4 8" id="KW-0812">Transmembrane</keyword>
<feature type="transmembrane region" description="Helical" evidence="8">
    <location>
        <begin position="452"/>
        <end position="475"/>
    </location>
</feature>
<evidence type="ECO:0000313" key="9">
    <source>
        <dbReference type="EMBL" id="TCJ16473.1"/>
    </source>
</evidence>
<reference evidence="9 10" key="1">
    <citation type="submission" date="2019-03" db="EMBL/GenBank/DDBJ databases">
        <title>Whole genome sequence of a novel Rubrobacter taiwanensis strain, isolated from Yellowstone National Park.</title>
        <authorList>
            <person name="Freed S."/>
            <person name="Ramaley R.F."/>
            <person name="Kyndt J.A."/>
        </authorList>
    </citation>
    <scope>NUCLEOTIDE SEQUENCE [LARGE SCALE GENOMIC DNA]</scope>
    <source>
        <strain evidence="9 10">Yellowstone</strain>
    </source>
</reference>
<dbReference type="InterPro" id="IPR001898">
    <property type="entry name" value="SLC13A/DASS"/>
</dbReference>
<dbReference type="GO" id="GO:0005886">
    <property type="term" value="C:plasma membrane"/>
    <property type="evidence" value="ECO:0007669"/>
    <property type="project" value="TreeGrafter"/>
</dbReference>
<accession>A0A4R1BGZ2</accession>
<dbReference type="Pfam" id="PF00939">
    <property type="entry name" value="Na_sulph_symp"/>
    <property type="match status" value="1"/>
</dbReference>
<gene>
    <name evidence="9" type="ORF">E0L93_10165</name>
</gene>
<feature type="transmembrane region" description="Helical" evidence="8">
    <location>
        <begin position="68"/>
        <end position="85"/>
    </location>
</feature>
<protein>
    <recommendedName>
        <fullName evidence="3">Sodium-dependent dicarboxylate transporter SdcS</fullName>
    </recommendedName>
    <alternativeName>
        <fullName evidence="7">Na(+)/dicarboxylate symporter</fullName>
    </alternativeName>
</protein>
<feature type="transmembrane region" description="Helical" evidence="8">
    <location>
        <begin position="400"/>
        <end position="431"/>
    </location>
</feature>
<dbReference type="PANTHER" id="PTHR10283:SF82">
    <property type="entry name" value="SOLUTE CARRIER FAMILY 13 MEMBER 2"/>
    <property type="match status" value="1"/>
</dbReference>
<dbReference type="EMBL" id="SKBU01000016">
    <property type="protein sequence ID" value="TCJ16473.1"/>
    <property type="molecule type" value="Genomic_DNA"/>
</dbReference>
<evidence type="ECO:0000256" key="2">
    <source>
        <dbReference type="ARBA" id="ARBA00006772"/>
    </source>
</evidence>
<evidence type="ECO:0000256" key="3">
    <source>
        <dbReference type="ARBA" id="ARBA00020150"/>
    </source>
</evidence>
<evidence type="ECO:0000256" key="6">
    <source>
        <dbReference type="ARBA" id="ARBA00023136"/>
    </source>
</evidence>
<evidence type="ECO:0000256" key="8">
    <source>
        <dbReference type="SAM" id="Phobius"/>
    </source>
</evidence>
<feature type="transmembrane region" description="Helical" evidence="8">
    <location>
        <begin position="91"/>
        <end position="113"/>
    </location>
</feature>
<feature type="transmembrane region" description="Helical" evidence="8">
    <location>
        <begin position="155"/>
        <end position="173"/>
    </location>
</feature>
<feature type="transmembrane region" description="Helical" evidence="8">
    <location>
        <begin position="185"/>
        <end position="209"/>
    </location>
</feature>
<keyword evidence="6 8" id="KW-0472">Membrane</keyword>
<dbReference type="GO" id="GO:1905039">
    <property type="term" value="P:carboxylic acid transmembrane transport"/>
    <property type="evidence" value="ECO:0007669"/>
    <property type="project" value="UniProtKB-ARBA"/>
</dbReference>